<dbReference type="PANTHER" id="PTHR12308">
    <property type="entry name" value="ANOCTAMIN"/>
    <property type="match status" value="1"/>
</dbReference>
<feature type="region of interest" description="Disordered" evidence="5">
    <location>
        <begin position="73"/>
        <end position="92"/>
    </location>
</feature>
<evidence type="ECO:0000259" key="7">
    <source>
        <dbReference type="Pfam" id="PF04547"/>
    </source>
</evidence>
<dbReference type="InterPro" id="IPR007632">
    <property type="entry name" value="Anoctamin"/>
</dbReference>
<gene>
    <name evidence="8" type="ORF">PR001_g5702</name>
</gene>
<dbReference type="GO" id="GO:0016020">
    <property type="term" value="C:membrane"/>
    <property type="evidence" value="ECO:0007669"/>
    <property type="project" value="UniProtKB-SubCell"/>
</dbReference>
<comment type="caution">
    <text evidence="8">The sequence shown here is derived from an EMBL/GenBank/DDBJ whole genome shotgun (WGS) entry which is preliminary data.</text>
</comment>
<dbReference type="Proteomes" id="UP000429607">
    <property type="component" value="Unassembled WGS sequence"/>
</dbReference>
<feature type="transmembrane region" description="Helical" evidence="6">
    <location>
        <begin position="353"/>
        <end position="371"/>
    </location>
</feature>
<keyword evidence="3 6" id="KW-1133">Transmembrane helix</keyword>
<keyword evidence="4 6" id="KW-0472">Membrane</keyword>
<dbReference type="AlphaFoldDB" id="A0A6A3NMT2"/>
<reference evidence="8 9" key="1">
    <citation type="submission" date="2018-09" db="EMBL/GenBank/DDBJ databases">
        <title>Genomic investigation of the strawberry pathogen Phytophthora fragariae indicates pathogenicity is determined by transcriptional variation in three key races.</title>
        <authorList>
            <person name="Adams T.M."/>
            <person name="Armitage A.D."/>
            <person name="Sobczyk M.K."/>
            <person name="Bates H.J."/>
            <person name="Dunwell J.M."/>
            <person name="Nellist C.F."/>
            <person name="Harrison R.J."/>
        </authorList>
    </citation>
    <scope>NUCLEOTIDE SEQUENCE [LARGE SCALE GENOMIC DNA]</scope>
    <source>
        <strain evidence="8 9">SCRP249</strain>
    </source>
</reference>
<comment type="subcellular location">
    <subcellularLocation>
        <location evidence="1">Membrane</location>
        <topology evidence="1">Multi-pass membrane protein</topology>
    </subcellularLocation>
</comment>
<keyword evidence="2 6" id="KW-0812">Transmembrane</keyword>
<feature type="transmembrane region" description="Helical" evidence="6">
    <location>
        <begin position="426"/>
        <end position="449"/>
    </location>
</feature>
<evidence type="ECO:0000256" key="4">
    <source>
        <dbReference type="ARBA" id="ARBA00023136"/>
    </source>
</evidence>
<name>A0A6A3NMT2_9STRA</name>
<dbReference type="GO" id="GO:0005254">
    <property type="term" value="F:chloride channel activity"/>
    <property type="evidence" value="ECO:0007669"/>
    <property type="project" value="TreeGrafter"/>
</dbReference>
<evidence type="ECO:0000313" key="8">
    <source>
        <dbReference type="EMBL" id="KAE9043677.1"/>
    </source>
</evidence>
<feature type="transmembrane region" description="Helical" evidence="6">
    <location>
        <begin position="490"/>
        <end position="512"/>
    </location>
</feature>
<evidence type="ECO:0000256" key="1">
    <source>
        <dbReference type="ARBA" id="ARBA00004141"/>
    </source>
</evidence>
<sequence length="842" mass="94026">MELRRRYAGTAGLSAAHDPRVVVSESLLRRRRPLALARPLRSAFQRLSKPKKVSGSEDHAAIASASSASALTLSGKRRRGSEEAAAPASGSHLKLQRFAPSQRLVDDRADFCLYLELGGASGAQTLEDAHAVVQVTASALRAAGCRVAVHRLQAPDSEVLAASKEDTQAFALLVGSEVPDQSVTERGAWAGRVAMQLAPWVTQHADYTSHVLPLRGAAQCQRLCKLILTELRLELDVCCLHEEGHGELGKLTGAPVLLSARDKLLPQVMRADGLTNVALYPLHRDEARRQLTRRWGAQSALALPPLEEIYAYFGPRIAMYFAWLAFYTRMLVLPSVYGVVVHVLGLLNLAPSYTVHCVLVAIGTSLIADMWRRRQREVEFAWGYDGVLSSLHATTRLQFRGEWMLDPVTGAKCFDFPHHKRLLRQLLAVPLLVSMCCLVGGYVVGLHVFSEHLRASYSESCTRAWTREEQGFPSTGYWAYVADKWVPSNDLMICGLVSHGPSVINAVIIYFMDNLYQLLARKLTEFENYRTLDEHEAHLVAKRMPFHLVNSNASLWFLAFYVQRLDRVRERLWILLVAAQLIDNFKEVGLPLAVSVGGQVLTAENKRRRRQSLESLQSDDIDDSLRLHRKNSLSQLRAKQEHERVDVAKAATEQRLARVLMQKRQATYRDTFADYKELMVQFGYVTLYSPVFPLAAAFAWLNNTIESRSDLLKLVNRHGYQRPIAQHARGIGVWAKVLVSFAGVAVVVNCALVWTYELDELLPTWTDLQRLAFIVTCEHVIFVIKAWLNWAAPEVPVTSSLGKKPVLPPARHTIPAQTESDTSIAAVHGYKPARDNPGDEDV</sequence>
<dbReference type="Pfam" id="PF04547">
    <property type="entry name" value="Anoctamin"/>
    <property type="match status" value="1"/>
</dbReference>
<evidence type="ECO:0000256" key="5">
    <source>
        <dbReference type="SAM" id="MobiDB-lite"/>
    </source>
</evidence>
<feature type="domain" description="Anoctamin transmembrane" evidence="7">
    <location>
        <begin position="309"/>
        <end position="797"/>
    </location>
</feature>
<feature type="transmembrane region" description="Helical" evidence="6">
    <location>
        <begin position="326"/>
        <end position="347"/>
    </location>
</feature>
<accession>A0A6A3NMT2</accession>
<protein>
    <recommendedName>
        <fullName evidence="7">Anoctamin transmembrane domain-containing protein</fullName>
    </recommendedName>
</protein>
<dbReference type="PANTHER" id="PTHR12308:SF73">
    <property type="entry name" value="ANOCTAMIN"/>
    <property type="match status" value="1"/>
</dbReference>
<evidence type="ECO:0000256" key="3">
    <source>
        <dbReference type="ARBA" id="ARBA00022989"/>
    </source>
</evidence>
<dbReference type="InterPro" id="IPR049452">
    <property type="entry name" value="Anoctamin_TM"/>
</dbReference>
<evidence type="ECO:0000313" key="9">
    <source>
        <dbReference type="Proteomes" id="UP000429607"/>
    </source>
</evidence>
<feature type="transmembrane region" description="Helical" evidence="6">
    <location>
        <begin position="733"/>
        <end position="756"/>
    </location>
</feature>
<organism evidence="8 9">
    <name type="scientific">Phytophthora rubi</name>
    <dbReference type="NCBI Taxonomy" id="129364"/>
    <lineage>
        <taxon>Eukaryota</taxon>
        <taxon>Sar</taxon>
        <taxon>Stramenopiles</taxon>
        <taxon>Oomycota</taxon>
        <taxon>Peronosporomycetes</taxon>
        <taxon>Peronosporales</taxon>
        <taxon>Peronosporaceae</taxon>
        <taxon>Phytophthora</taxon>
    </lineage>
</organism>
<proteinExistence type="predicted"/>
<dbReference type="EMBL" id="QXFV01000256">
    <property type="protein sequence ID" value="KAE9043677.1"/>
    <property type="molecule type" value="Genomic_DNA"/>
</dbReference>
<evidence type="ECO:0000256" key="6">
    <source>
        <dbReference type="SAM" id="Phobius"/>
    </source>
</evidence>
<evidence type="ECO:0000256" key="2">
    <source>
        <dbReference type="ARBA" id="ARBA00022692"/>
    </source>
</evidence>